<dbReference type="AlphaFoldDB" id="A0A248JWR4"/>
<dbReference type="RefSeq" id="WP_088873688.1">
    <property type="nucleotide sequence ID" value="NZ_CP022111.1"/>
</dbReference>
<gene>
    <name evidence="2" type="ORF">Y958_20190</name>
</gene>
<dbReference type="Proteomes" id="UP000197153">
    <property type="component" value="Chromosome 2"/>
</dbReference>
<accession>A0A248JWR4</accession>
<feature type="transmembrane region" description="Helical" evidence="1">
    <location>
        <begin position="12"/>
        <end position="34"/>
    </location>
</feature>
<sequence length="112" mass="11979">MTPTLSPAARRRLLRNVLAFFITLVAVCVAAGLIGGTMAVVLVLRLVFGIGALCSGVWMFFLLARQMIRNGRPPHPFFYGGYAIILGCLGGVAVLGALMLLQVAQQFSWTAP</sequence>
<feature type="transmembrane region" description="Helical" evidence="1">
    <location>
        <begin position="40"/>
        <end position="64"/>
    </location>
</feature>
<dbReference type="EMBL" id="CP022111">
    <property type="protein sequence ID" value="ASG23162.1"/>
    <property type="molecule type" value="Genomic_DNA"/>
</dbReference>
<evidence type="ECO:0000313" key="2">
    <source>
        <dbReference type="EMBL" id="ASG23162.1"/>
    </source>
</evidence>
<evidence type="ECO:0000313" key="3">
    <source>
        <dbReference type="Proteomes" id="UP000197153"/>
    </source>
</evidence>
<reference evidence="2 3" key="1">
    <citation type="submission" date="2017-06" db="EMBL/GenBank/DDBJ databases">
        <title>Complete genome sequence of Nitrospirillum amazonense strain CBAmC, an endophytic nitrogen-fixing and plant growth-promoting bacterium, isolated from sugarcane.</title>
        <authorList>
            <person name="Schwab S."/>
            <person name="dos Santos Teixeira K.R."/>
            <person name="Simoes Araujo J.L."/>
            <person name="Soares Vidal M."/>
            <person name="Borges de Freitas H.R."/>
            <person name="Rivello Crivelaro A.L."/>
            <person name="Bueno de Camargo Nunes A."/>
            <person name="dos Santos C.M."/>
            <person name="Palmeira da Silva Rosa D."/>
            <person name="da Silva Padilha D."/>
            <person name="da Silva E."/>
            <person name="Araujo Terra L."/>
            <person name="Soares Mendes V."/>
            <person name="Farinelli L."/>
            <person name="Magalhaes Cruz L."/>
            <person name="Baldani J.I."/>
        </authorList>
    </citation>
    <scope>NUCLEOTIDE SEQUENCE [LARGE SCALE GENOMIC DNA]</scope>
    <source>
        <strain evidence="2 3">CBAmC</strain>
    </source>
</reference>
<dbReference type="KEGG" id="nao:Y958_20190"/>
<evidence type="ECO:0000256" key="1">
    <source>
        <dbReference type="SAM" id="Phobius"/>
    </source>
</evidence>
<proteinExistence type="predicted"/>
<keyword evidence="3" id="KW-1185">Reference proteome</keyword>
<name>A0A248JWR4_9PROT</name>
<keyword evidence="1" id="KW-0812">Transmembrane</keyword>
<keyword evidence="1" id="KW-0472">Membrane</keyword>
<feature type="transmembrane region" description="Helical" evidence="1">
    <location>
        <begin position="76"/>
        <end position="101"/>
    </location>
</feature>
<keyword evidence="1" id="KW-1133">Transmembrane helix</keyword>
<organism evidence="2 3">
    <name type="scientific">Nitrospirillum viridazoti CBAmc</name>
    <dbReference type="NCBI Taxonomy" id="1441467"/>
    <lineage>
        <taxon>Bacteria</taxon>
        <taxon>Pseudomonadati</taxon>
        <taxon>Pseudomonadota</taxon>
        <taxon>Alphaproteobacteria</taxon>
        <taxon>Rhodospirillales</taxon>
        <taxon>Azospirillaceae</taxon>
        <taxon>Nitrospirillum</taxon>
        <taxon>Nitrospirillum viridazoti</taxon>
    </lineage>
</organism>
<protein>
    <submittedName>
        <fullName evidence="2">Uncharacterized protein</fullName>
    </submittedName>
</protein>